<dbReference type="EMBL" id="JABEQG010000148">
    <property type="protein sequence ID" value="MBB2158561.1"/>
    <property type="molecule type" value="Genomic_DNA"/>
</dbReference>
<proteinExistence type="predicted"/>
<organism evidence="1 2">
    <name type="scientific">Gluconacetobacter diazotrophicus</name>
    <name type="common">Acetobacter diazotrophicus</name>
    <dbReference type="NCBI Taxonomy" id="33996"/>
    <lineage>
        <taxon>Bacteria</taxon>
        <taxon>Pseudomonadati</taxon>
        <taxon>Pseudomonadota</taxon>
        <taxon>Alphaproteobacteria</taxon>
        <taxon>Acetobacterales</taxon>
        <taxon>Acetobacteraceae</taxon>
        <taxon>Gluconacetobacter</taxon>
    </lineage>
</organism>
<comment type="caution">
    <text evidence="1">The sequence shown here is derived from an EMBL/GenBank/DDBJ whole genome shotgun (WGS) entry which is preliminary data.</text>
</comment>
<dbReference type="AlphaFoldDB" id="A0A7W4NIV3"/>
<accession>A0A7W4NIV3</accession>
<dbReference type="RefSeq" id="WP_183116804.1">
    <property type="nucleotide sequence ID" value="NZ_JABEQG010000148.1"/>
</dbReference>
<reference evidence="1 2" key="1">
    <citation type="submission" date="2020-04" db="EMBL/GenBank/DDBJ databases">
        <title>Description of novel Gluconacetobacter.</title>
        <authorList>
            <person name="Sombolestani A."/>
        </authorList>
    </citation>
    <scope>NUCLEOTIDE SEQUENCE [LARGE SCALE GENOMIC DNA]</scope>
    <source>
        <strain evidence="1 2">LMG 7603</strain>
    </source>
</reference>
<evidence type="ECO:0000313" key="1">
    <source>
        <dbReference type="EMBL" id="MBB2158561.1"/>
    </source>
</evidence>
<gene>
    <name evidence="1" type="ORF">HLH33_20215</name>
</gene>
<name>A0A7W4NIV3_GLUDI</name>
<sequence length="145" mass="15665">MHVPQTRPAGCSVDDALAGALFDAQQRIDAFPSAILQASQATTNAIKAKYGSLDGSKMTPGDKEATEAALNAVAPALRTLAFEKDLQKLRDFWAIAQDVHNDRIMDVRENGADASAVGNTEEAEFSGRTSRDQMLFNRLSDWALP</sequence>
<protein>
    <submittedName>
        <fullName evidence="1">Uncharacterized protein</fullName>
    </submittedName>
</protein>
<dbReference type="Proteomes" id="UP000550787">
    <property type="component" value="Unassembled WGS sequence"/>
</dbReference>
<evidence type="ECO:0000313" key="2">
    <source>
        <dbReference type="Proteomes" id="UP000550787"/>
    </source>
</evidence>